<dbReference type="OrthoDB" id="5290958at2"/>
<dbReference type="KEGG" id="lue:DCD74_08445"/>
<dbReference type="AlphaFoldDB" id="A0A344J6Q3"/>
<sequence length="377" mass="41699">MKISYVSGICVRNDAISASIRNEMRMLEAAGHDVRFFGYACDFEETPFSKVDNVWEITVDPHFRESDLVVFHFGIFYPLFDALMLVPSRAKRVVVFHNITPAAMVAEESRALIEKSLRQMHNISFSDKVFCVSQVNQDVLDGHGIETPAQVLPLAVDPVGAPVSKPSVTDDVQRILFIGRFVKSKGLPDALAAIEAALQENAGLCLRFDLVGNTLFSDTRVIDQIEATADRWRRQYADRARLQVHGNADEVRKRALLSDADLFLLPSYHEGFCVPVVEAISAGCRVLTYDNSNLAYIGRGQSRTVATGDVAALGRALSEMLADSASTSWKQAGYQAYARDTAEYSDEFREESVSCRFISAIEGVMAMPATRSHTRTA</sequence>
<name>A0A344J6Q3_9GAMM</name>
<dbReference type="Gene3D" id="3.40.50.2000">
    <property type="entry name" value="Glycogen Phosphorylase B"/>
    <property type="match status" value="2"/>
</dbReference>
<evidence type="ECO:0000313" key="3">
    <source>
        <dbReference type="EMBL" id="AXA84713.1"/>
    </source>
</evidence>
<organism evidence="3 4">
    <name type="scientific">Solilutibacter oculi</name>
    <dbReference type="NCBI Taxonomy" id="2698682"/>
    <lineage>
        <taxon>Bacteria</taxon>
        <taxon>Pseudomonadati</taxon>
        <taxon>Pseudomonadota</taxon>
        <taxon>Gammaproteobacteria</taxon>
        <taxon>Lysobacterales</taxon>
        <taxon>Lysobacteraceae</taxon>
        <taxon>Solilutibacter</taxon>
    </lineage>
</organism>
<dbReference type="PANTHER" id="PTHR46401">
    <property type="entry name" value="GLYCOSYLTRANSFERASE WBBK-RELATED"/>
    <property type="match status" value="1"/>
</dbReference>
<dbReference type="CDD" id="cd03801">
    <property type="entry name" value="GT4_PimA-like"/>
    <property type="match status" value="1"/>
</dbReference>
<evidence type="ECO:0000313" key="4">
    <source>
        <dbReference type="Proteomes" id="UP000251842"/>
    </source>
</evidence>
<dbReference type="GO" id="GO:0016757">
    <property type="term" value="F:glycosyltransferase activity"/>
    <property type="evidence" value="ECO:0007669"/>
    <property type="project" value="InterPro"/>
</dbReference>
<accession>A0A344J6Q3</accession>
<dbReference type="GO" id="GO:0009103">
    <property type="term" value="P:lipopolysaccharide biosynthetic process"/>
    <property type="evidence" value="ECO:0007669"/>
    <property type="project" value="TreeGrafter"/>
</dbReference>
<dbReference type="SUPFAM" id="SSF53756">
    <property type="entry name" value="UDP-Glycosyltransferase/glycogen phosphorylase"/>
    <property type="match status" value="1"/>
</dbReference>
<dbReference type="PANTHER" id="PTHR46401:SF2">
    <property type="entry name" value="GLYCOSYLTRANSFERASE WBBK-RELATED"/>
    <property type="match status" value="1"/>
</dbReference>
<dbReference type="Proteomes" id="UP000251842">
    <property type="component" value="Chromosome"/>
</dbReference>
<reference evidence="4" key="1">
    <citation type="submission" date="2018-05" db="EMBL/GenBank/DDBJ databases">
        <title>Luteimonas pekinense sp. nov., isolated from human Meibomian gland secretions, Beijing, China.</title>
        <authorList>
            <person name="Wen T."/>
            <person name="Bai H."/>
            <person name="Lv H."/>
        </authorList>
    </citation>
    <scope>NUCLEOTIDE SEQUENCE [LARGE SCALE GENOMIC DNA]</scope>
    <source>
        <strain evidence="4">83-4</strain>
    </source>
</reference>
<protein>
    <recommendedName>
        <fullName evidence="2">Glycosyl transferase family 1 domain-containing protein</fullName>
    </recommendedName>
</protein>
<keyword evidence="1" id="KW-0808">Transferase</keyword>
<evidence type="ECO:0000256" key="1">
    <source>
        <dbReference type="ARBA" id="ARBA00022679"/>
    </source>
</evidence>
<dbReference type="InterPro" id="IPR001296">
    <property type="entry name" value="Glyco_trans_1"/>
</dbReference>
<dbReference type="Pfam" id="PF00534">
    <property type="entry name" value="Glycos_transf_1"/>
    <property type="match status" value="1"/>
</dbReference>
<dbReference type="EMBL" id="CP029556">
    <property type="protein sequence ID" value="AXA84713.1"/>
    <property type="molecule type" value="Genomic_DNA"/>
</dbReference>
<gene>
    <name evidence="3" type="ORF">DCD74_08445</name>
</gene>
<proteinExistence type="predicted"/>
<dbReference type="RefSeq" id="WP_112926926.1">
    <property type="nucleotide sequence ID" value="NZ_CP029556.1"/>
</dbReference>
<evidence type="ECO:0000259" key="2">
    <source>
        <dbReference type="Pfam" id="PF00534"/>
    </source>
</evidence>
<keyword evidence="4" id="KW-1185">Reference proteome</keyword>
<feature type="domain" description="Glycosyl transferase family 1" evidence="2">
    <location>
        <begin position="171"/>
        <end position="334"/>
    </location>
</feature>